<comment type="caution">
    <text evidence="1">The sequence shown here is derived from an EMBL/GenBank/DDBJ whole genome shotgun (WGS) entry which is preliminary data.</text>
</comment>
<name>A0AAN6SJR4_9PEZI</name>
<sequence>MRPTKIAKPDPDGDLTLNVAPRENEPCSFRVCSATLRRNSPVWKAMLFGPSWMESKPADGENWVVELPEDPAYPMEIILDIIHGRLEGVPQTLGLKDLRDLLVLTNKYDMTGLVRPWCAQWIKAARRPILDTDDILRSLFIAWELGDEYLFALRLEDIALRTKVDDKGRFNYTASVPTEKIRSFSDLDESDDHYITFEPSEKDAILEDEDHVGPQDALDIISSIRETLLTNLVTPIHEELDSRIRSDSYYCRSTKSPASSVCDAVVIGQIHRNMLQVRGSTLPRSVSDINDSVVELASWLFSLMSAIPTLHTEADNRRALECHPRRKFSKLNKKIHESIPALVASSINPSHKEYMAKQRVKTGLVMATEQDRSKLRRYWTLW</sequence>
<gene>
    <name evidence="1" type="ORF">QBC32DRAFT_367509</name>
</gene>
<dbReference type="InterPro" id="IPR011333">
    <property type="entry name" value="SKP1/BTB/POZ_sf"/>
</dbReference>
<dbReference type="AlphaFoldDB" id="A0AAN6SJR4"/>
<dbReference type="Proteomes" id="UP001303222">
    <property type="component" value="Unassembled WGS sequence"/>
</dbReference>
<evidence type="ECO:0000313" key="2">
    <source>
        <dbReference type="Proteomes" id="UP001303222"/>
    </source>
</evidence>
<proteinExistence type="predicted"/>
<protein>
    <recommendedName>
        <fullName evidence="3">BTB domain-containing protein</fullName>
    </recommendedName>
</protein>
<reference evidence="1" key="2">
    <citation type="submission" date="2023-06" db="EMBL/GenBank/DDBJ databases">
        <authorList>
            <consortium name="Lawrence Berkeley National Laboratory"/>
            <person name="Mondo S.J."/>
            <person name="Hensen N."/>
            <person name="Bonometti L."/>
            <person name="Westerberg I."/>
            <person name="Brannstrom I.O."/>
            <person name="Guillou S."/>
            <person name="Cros-Aarteil S."/>
            <person name="Calhoun S."/>
            <person name="Haridas S."/>
            <person name="Kuo A."/>
            <person name="Pangilinan J."/>
            <person name="Riley R."/>
            <person name="Labutti K."/>
            <person name="Andreopoulos B."/>
            <person name="Lipzen A."/>
            <person name="Chen C."/>
            <person name="Yanf M."/>
            <person name="Daum C."/>
            <person name="Ng V."/>
            <person name="Clum A."/>
            <person name="Steindorff A."/>
            <person name="Ohm R."/>
            <person name="Martin F."/>
            <person name="Silar P."/>
            <person name="Natvig D."/>
            <person name="Lalanne C."/>
            <person name="Gautier V."/>
            <person name="Ament-Velasquez S.L."/>
            <person name="Kruys A."/>
            <person name="Hutchinson M.I."/>
            <person name="Powell A.J."/>
            <person name="Barry K."/>
            <person name="Miller A.N."/>
            <person name="Grigoriev I.V."/>
            <person name="Debuchy R."/>
            <person name="Gladieux P."/>
            <person name="Thoren M.H."/>
            <person name="Johannesson H."/>
        </authorList>
    </citation>
    <scope>NUCLEOTIDE SEQUENCE</scope>
    <source>
        <strain evidence="1">CBS 626.80</strain>
    </source>
</reference>
<dbReference type="SUPFAM" id="SSF54695">
    <property type="entry name" value="POZ domain"/>
    <property type="match status" value="1"/>
</dbReference>
<dbReference type="EMBL" id="MU859072">
    <property type="protein sequence ID" value="KAK3955848.1"/>
    <property type="molecule type" value="Genomic_DNA"/>
</dbReference>
<evidence type="ECO:0000313" key="1">
    <source>
        <dbReference type="EMBL" id="KAK3955848.1"/>
    </source>
</evidence>
<reference evidence="1" key="1">
    <citation type="journal article" date="2023" name="Mol. Phylogenet. Evol.">
        <title>Genome-scale phylogeny and comparative genomics of the fungal order Sordariales.</title>
        <authorList>
            <person name="Hensen N."/>
            <person name="Bonometti L."/>
            <person name="Westerberg I."/>
            <person name="Brannstrom I.O."/>
            <person name="Guillou S."/>
            <person name="Cros-Aarteil S."/>
            <person name="Calhoun S."/>
            <person name="Haridas S."/>
            <person name="Kuo A."/>
            <person name="Mondo S."/>
            <person name="Pangilinan J."/>
            <person name="Riley R."/>
            <person name="LaButti K."/>
            <person name="Andreopoulos B."/>
            <person name="Lipzen A."/>
            <person name="Chen C."/>
            <person name="Yan M."/>
            <person name="Daum C."/>
            <person name="Ng V."/>
            <person name="Clum A."/>
            <person name="Steindorff A."/>
            <person name="Ohm R.A."/>
            <person name="Martin F."/>
            <person name="Silar P."/>
            <person name="Natvig D.O."/>
            <person name="Lalanne C."/>
            <person name="Gautier V."/>
            <person name="Ament-Velasquez S.L."/>
            <person name="Kruys A."/>
            <person name="Hutchinson M.I."/>
            <person name="Powell A.J."/>
            <person name="Barry K."/>
            <person name="Miller A.N."/>
            <person name="Grigoriev I.V."/>
            <person name="Debuchy R."/>
            <person name="Gladieux P."/>
            <person name="Hiltunen Thoren M."/>
            <person name="Johannesson H."/>
        </authorList>
    </citation>
    <scope>NUCLEOTIDE SEQUENCE</scope>
    <source>
        <strain evidence="1">CBS 626.80</strain>
    </source>
</reference>
<accession>A0AAN6SJR4</accession>
<keyword evidence="2" id="KW-1185">Reference proteome</keyword>
<evidence type="ECO:0008006" key="3">
    <source>
        <dbReference type="Google" id="ProtNLM"/>
    </source>
</evidence>
<dbReference type="Gene3D" id="3.30.710.10">
    <property type="entry name" value="Potassium Channel Kv1.1, Chain A"/>
    <property type="match status" value="1"/>
</dbReference>
<organism evidence="1 2">
    <name type="scientific">Pseudoneurospora amorphoporcata</name>
    <dbReference type="NCBI Taxonomy" id="241081"/>
    <lineage>
        <taxon>Eukaryota</taxon>
        <taxon>Fungi</taxon>
        <taxon>Dikarya</taxon>
        <taxon>Ascomycota</taxon>
        <taxon>Pezizomycotina</taxon>
        <taxon>Sordariomycetes</taxon>
        <taxon>Sordariomycetidae</taxon>
        <taxon>Sordariales</taxon>
        <taxon>Sordariaceae</taxon>
        <taxon>Pseudoneurospora</taxon>
    </lineage>
</organism>